<evidence type="ECO:0000313" key="2">
    <source>
        <dbReference type="EMBL" id="MBS9525087.1"/>
    </source>
</evidence>
<dbReference type="AlphaFoldDB" id="A0AAP2CNP2"/>
<reference evidence="2 3" key="1">
    <citation type="submission" date="2021-05" db="EMBL/GenBank/DDBJ databases">
        <authorList>
            <person name="Zhang Z.D."/>
            <person name="Osman G."/>
        </authorList>
    </citation>
    <scope>NUCLEOTIDE SEQUENCE [LARGE SCALE GENOMIC DNA]</scope>
    <source>
        <strain evidence="2 3">KCTC 32217</strain>
    </source>
</reference>
<feature type="signal peptide" evidence="1">
    <location>
        <begin position="1"/>
        <end position="20"/>
    </location>
</feature>
<feature type="chain" id="PRO_5042992400" evidence="1">
    <location>
        <begin position="21"/>
        <end position="263"/>
    </location>
</feature>
<organism evidence="2 3">
    <name type="scientific">Litoribacter ruber</name>
    <dbReference type="NCBI Taxonomy" id="702568"/>
    <lineage>
        <taxon>Bacteria</taxon>
        <taxon>Pseudomonadati</taxon>
        <taxon>Bacteroidota</taxon>
        <taxon>Cytophagia</taxon>
        <taxon>Cytophagales</taxon>
        <taxon>Cyclobacteriaceae</taxon>
        <taxon>Litoribacter</taxon>
    </lineage>
</organism>
<name>A0AAP2CNP2_9BACT</name>
<comment type="caution">
    <text evidence="2">The sequence shown here is derived from an EMBL/GenBank/DDBJ whole genome shotgun (WGS) entry which is preliminary data.</text>
</comment>
<keyword evidence="3" id="KW-1185">Reference proteome</keyword>
<dbReference type="Proteomes" id="UP001319104">
    <property type="component" value="Unassembled WGS sequence"/>
</dbReference>
<accession>A0AAP2CNP2</accession>
<keyword evidence="1" id="KW-0732">Signal</keyword>
<evidence type="ECO:0000256" key="1">
    <source>
        <dbReference type="SAM" id="SignalP"/>
    </source>
</evidence>
<gene>
    <name evidence="2" type="ORF">KI659_13790</name>
</gene>
<sequence>MRKLTLLLLALCFNTALVFGQEKKYMVFEFMKVETGNTINYMDHKDFLERIYKKAVEKGDISGWDFWSLKSGTDSGEFQYVTVTYYEDPVKMMNGIPLNKLVEYGKEVYDTLNEQQLTKMLKDAETSRDLAVRSYMEEIARTDTEFEMKPGVLASFDLMKAVEGRFEEYEAAEKEVFQPFHQKRIDNDLMGGWRLLRTALPFGSEAKSTHMTMNFYRDYLQFFNSMEYEDLEASEEDKQAVERGLQSRDQKWVYLATLEKVVR</sequence>
<dbReference type="RefSeq" id="WP_213945950.1">
    <property type="nucleotide sequence ID" value="NZ_JAHBGI010000006.1"/>
</dbReference>
<dbReference type="EMBL" id="JAHCMY010000008">
    <property type="protein sequence ID" value="MBS9525087.1"/>
    <property type="molecule type" value="Genomic_DNA"/>
</dbReference>
<evidence type="ECO:0000313" key="3">
    <source>
        <dbReference type="Proteomes" id="UP001319104"/>
    </source>
</evidence>
<proteinExistence type="predicted"/>
<protein>
    <submittedName>
        <fullName evidence="2">Uncharacterized protein</fullName>
    </submittedName>
</protein>